<reference evidence="4" key="1">
    <citation type="submission" date="2011-11" db="EMBL/GenBank/DDBJ databases">
        <title>Improved High-Quality Draft sequence of Desulfovibrio sp. U5L.</title>
        <authorList>
            <consortium name="US DOE Joint Genome Institute"/>
            <person name="Lucas S."/>
            <person name="Han J."/>
            <person name="Lapidus A."/>
            <person name="Cheng J.-F."/>
            <person name="Goodwin L."/>
            <person name="Pitluck S."/>
            <person name="Peters L."/>
            <person name="Ovchinnikova G."/>
            <person name="Held B."/>
            <person name="Detter J.C."/>
            <person name="Han C."/>
            <person name="Tapia R."/>
            <person name="Land M."/>
            <person name="Hauser L."/>
            <person name="Kyrpides N."/>
            <person name="Ivanova N."/>
            <person name="Pagani I."/>
            <person name="Gabster J."/>
            <person name="Walker C."/>
            <person name="Stolyar S."/>
            <person name="Stahl D."/>
            <person name="Arkin A."/>
            <person name="Dehal P."/>
            <person name="Hazen T."/>
            <person name="Woyke T."/>
        </authorList>
    </citation>
    <scope>NUCLEOTIDE SEQUENCE [LARGE SCALE GENOMIC DNA]</scope>
    <source>
        <strain evidence="4">U5L</strain>
    </source>
</reference>
<dbReference type="EMBL" id="JH600068">
    <property type="protein sequence ID" value="EIG54488.1"/>
    <property type="molecule type" value="Genomic_DNA"/>
</dbReference>
<feature type="active site" description="Tele-phosphohistidine intermediate" evidence="2">
    <location>
        <position position="11"/>
    </location>
</feature>
<feature type="binding site" evidence="3">
    <location>
        <position position="60"/>
    </location>
    <ligand>
        <name>substrate</name>
    </ligand>
</feature>
<dbReference type="CDD" id="cd07067">
    <property type="entry name" value="HP_PGM_like"/>
    <property type="match status" value="1"/>
</dbReference>
<evidence type="ECO:0000256" key="3">
    <source>
        <dbReference type="PIRSR" id="PIRSR613078-2"/>
    </source>
</evidence>
<dbReference type="InterPro" id="IPR013078">
    <property type="entry name" value="His_Pase_superF_clade-1"/>
</dbReference>
<name>I2Q3Y2_9BACT</name>
<evidence type="ECO:0000256" key="1">
    <source>
        <dbReference type="ARBA" id="ARBA00022801"/>
    </source>
</evidence>
<feature type="active site" description="Proton donor/acceptor" evidence="2">
    <location>
        <position position="84"/>
    </location>
</feature>
<dbReference type="PANTHER" id="PTHR46517:SF1">
    <property type="entry name" value="FRUCTOSE-2,6-BISPHOSPHATASE TIGAR"/>
    <property type="match status" value="1"/>
</dbReference>
<dbReference type="GO" id="GO:0004331">
    <property type="term" value="F:fructose-2,6-bisphosphate 2-phosphatase activity"/>
    <property type="evidence" value="ECO:0007669"/>
    <property type="project" value="TreeGrafter"/>
</dbReference>
<dbReference type="eggNOG" id="COG0406">
    <property type="taxonomic scope" value="Bacteria"/>
</dbReference>
<evidence type="ECO:0000256" key="2">
    <source>
        <dbReference type="PIRSR" id="PIRSR613078-1"/>
    </source>
</evidence>
<organism evidence="4">
    <name type="scientific">Desulfovibrio sp. U5L</name>
    <dbReference type="NCBI Taxonomy" id="596152"/>
    <lineage>
        <taxon>Bacteria</taxon>
        <taxon>Pseudomonadati</taxon>
        <taxon>Thermodesulfobacteriota</taxon>
        <taxon>Desulfovibrionia</taxon>
        <taxon>Desulfovibrionales</taxon>
        <taxon>Desulfovibrionaceae</taxon>
        <taxon>Desulfovibrio</taxon>
    </lineage>
</organism>
<accession>I2Q3Y2</accession>
<protein>
    <submittedName>
        <fullName evidence="4">Fructose-2,6-bisphosphatase</fullName>
    </submittedName>
</protein>
<dbReference type="SMART" id="SM00855">
    <property type="entry name" value="PGAM"/>
    <property type="match status" value="1"/>
</dbReference>
<dbReference type="STRING" id="596152.DesU5LDRAFT_2845"/>
<keyword evidence="1" id="KW-0378">Hydrolase</keyword>
<sequence>MPQAVFYLLRHAATLWNLEKRIQGQWDSELAPAGKAMAAGLAPALAGLGLARILTSDLGRAKATAGILNLTLRLPVTLDRRLREQHFGEWTGRYWRDIPAEALAGAEAAGWNFTPPGGESRAEVRQRAGHALVDAARANAGRSVLVVTHQGVIKAVLYYLLGRAFLPDEPPAFDVGRVQQVVCRGGTLSVGALDIVLPDGP</sequence>
<feature type="binding site" evidence="3">
    <location>
        <begin position="10"/>
        <end position="17"/>
    </location>
    <ligand>
        <name>substrate</name>
    </ligand>
</feature>
<gene>
    <name evidence="4" type="ORF">DesU5LDRAFT_2845</name>
</gene>
<proteinExistence type="predicted"/>
<dbReference type="Gene3D" id="3.40.50.1240">
    <property type="entry name" value="Phosphoglycerate mutase-like"/>
    <property type="match status" value="1"/>
</dbReference>
<dbReference type="HOGENOM" id="CLU_033323_9_4_7"/>
<dbReference type="InterPro" id="IPR029033">
    <property type="entry name" value="His_PPase_superfam"/>
</dbReference>
<dbReference type="GO" id="GO:0005829">
    <property type="term" value="C:cytosol"/>
    <property type="evidence" value="ECO:0007669"/>
    <property type="project" value="TreeGrafter"/>
</dbReference>
<dbReference type="GO" id="GO:0043456">
    <property type="term" value="P:regulation of pentose-phosphate shunt"/>
    <property type="evidence" value="ECO:0007669"/>
    <property type="project" value="TreeGrafter"/>
</dbReference>
<dbReference type="Pfam" id="PF00300">
    <property type="entry name" value="His_Phos_1"/>
    <property type="match status" value="1"/>
</dbReference>
<dbReference type="InterPro" id="IPR051695">
    <property type="entry name" value="Phosphoglycerate_Mutase"/>
</dbReference>
<dbReference type="SUPFAM" id="SSF53254">
    <property type="entry name" value="Phosphoglycerate mutase-like"/>
    <property type="match status" value="1"/>
</dbReference>
<evidence type="ECO:0000313" key="4">
    <source>
        <dbReference type="EMBL" id="EIG54488.1"/>
    </source>
</evidence>
<dbReference type="GO" id="GO:0045820">
    <property type="term" value="P:negative regulation of glycolytic process"/>
    <property type="evidence" value="ECO:0007669"/>
    <property type="project" value="TreeGrafter"/>
</dbReference>
<dbReference type="OrthoDB" id="9781415at2"/>
<dbReference type="PANTHER" id="PTHR46517">
    <property type="entry name" value="FRUCTOSE-2,6-BISPHOSPHATASE TIGAR"/>
    <property type="match status" value="1"/>
</dbReference>
<dbReference type="AlphaFoldDB" id="I2Q3Y2"/>